<dbReference type="CDD" id="cd06008">
    <property type="entry name" value="NF-X1-zinc-finger"/>
    <property type="match status" value="4"/>
</dbReference>
<dbReference type="STRING" id="461836.A0A0L0DLA1"/>
<keyword evidence="7" id="KW-1133">Transmembrane helix</keyword>
<feature type="domain" description="NF-X1-type" evidence="8">
    <location>
        <begin position="136"/>
        <end position="154"/>
    </location>
</feature>
<keyword evidence="5" id="KW-0862">Zinc</keyword>
<feature type="domain" description="NF-X1-type" evidence="8">
    <location>
        <begin position="381"/>
        <end position="400"/>
    </location>
</feature>
<dbReference type="PANTHER" id="PTHR12360">
    <property type="entry name" value="NUCLEAR TRANSCRIPTION FACTOR, X-BOX BINDING 1 NFX1"/>
    <property type="match status" value="1"/>
</dbReference>
<feature type="compositionally biased region" description="Basic and acidic residues" evidence="6">
    <location>
        <begin position="717"/>
        <end position="736"/>
    </location>
</feature>
<comment type="similarity">
    <text evidence="1">Belongs to the NFX1 family.</text>
</comment>
<dbReference type="GO" id="GO:0008270">
    <property type="term" value="F:zinc ion binding"/>
    <property type="evidence" value="ECO:0007669"/>
    <property type="project" value="UniProtKB-KW"/>
</dbReference>
<protein>
    <submittedName>
        <fullName evidence="9">NF-X1-type zinc finger protein NFXL1</fullName>
    </submittedName>
</protein>
<feature type="domain" description="NF-X1-type" evidence="8">
    <location>
        <begin position="300"/>
        <end position="319"/>
    </location>
</feature>
<feature type="transmembrane region" description="Helical" evidence="7">
    <location>
        <begin position="772"/>
        <end position="790"/>
    </location>
</feature>
<organism evidence="9 10">
    <name type="scientific">Thecamonas trahens ATCC 50062</name>
    <dbReference type="NCBI Taxonomy" id="461836"/>
    <lineage>
        <taxon>Eukaryota</taxon>
        <taxon>Apusozoa</taxon>
        <taxon>Apusomonadida</taxon>
        <taxon>Apusomonadidae</taxon>
        <taxon>Thecamonas</taxon>
    </lineage>
</organism>
<dbReference type="Proteomes" id="UP000054408">
    <property type="component" value="Unassembled WGS sequence"/>
</dbReference>
<dbReference type="Pfam" id="PF01422">
    <property type="entry name" value="zf-NF-X1"/>
    <property type="match status" value="9"/>
</dbReference>
<feature type="domain" description="NF-X1-type" evidence="8">
    <location>
        <begin position="189"/>
        <end position="207"/>
    </location>
</feature>
<feature type="domain" description="NF-X1-type" evidence="8">
    <location>
        <begin position="242"/>
        <end position="271"/>
    </location>
</feature>
<evidence type="ECO:0000256" key="5">
    <source>
        <dbReference type="ARBA" id="ARBA00022833"/>
    </source>
</evidence>
<evidence type="ECO:0000256" key="7">
    <source>
        <dbReference type="SAM" id="Phobius"/>
    </source>
</evidence>
<feature type="region of interest" description="Disordered" evidence="6">
    <location>
        <begin position="715"/>
        <end position="746"/>
    </location>
</feature>
<keyword evidence="7" id="KW-0472">Membrane</keyword>
<dbReference type="GO" id="GO:0000977">
    <property type="term" value="F:RNA polymerase II transcription regulatory region sequence-specific DNA binding"/>
    <property type="evidence" value="ECO:0007669"/>
    <property type="project" value="TreeGrafter"/>
</dbReference>
<feature type="domain" description="NF-X1-type" evidence="8">
    <location>
        <begin position="562"/>
        <end position="580"/>
    </location>
</feature>
<keyword evidence="7" id="KW-0812">Transmembrane</keyword>
<evidence type="ECO:0000256" key="6">
    <source>
        <dbReference type="SAM" id="MobiDB-lite"/>
    </source>
</evidence>
<dbReference type="GO" id="GO:0000981">
    <property type="term" value="F:DNA-binding transcription factor activity, RNA polymerase II-specific"/>
    <property type="evidence" value="ECO:0007669"/>
    <property type="project" value="TreeGrafter"/>
</dbReference>
<dbReference type="GO" id="GO:0005634">
    <property type="term" value="C:nucleus"/>
    <property type="evidence" value="ECO:0007669"/>
    <property type="project" value="InterPro"/>
</dbReference>
<dbReference type="EMBL" id="GL349478">
    <property type="protein sequence ID" value="KNC53109.1"/>
    <property type="molecule type" value="Genomic_DNA"/>
</dbReference>
<dbReference type="AlphaFoldDB" id="A0A0L0DLA1"/>
<evidence type="ECO:0000313" key="9">
    <source>
        <dbReference type="EMBL" id="KNC53109.1"/>
    </source>
</evidence>
<evidence type="ECO:0000256" key="3">
    <source>
        <dbReference type="ARBA" id="ARBA00022737"/>
    </source>
</evidence>
<dbReference type="RefSeq" id="XP_013754776.1">
    <property type="nucleotide sequence ID" value="XM_013899322.1"/>
</dbReference>
<accession>A0A0L0DLA1</accession>
<proteinExistence type="inferred from homology"/>
<evidence type="ECO:0000256" key="1">
    <source>
        <dbReference type="ARBA" id="ARBA00007269"/>
    </source>
</evidence>
<gene>
    <name evidence="9" type="ORF">AMSG_09413</name>
</gene>
<keyword evidence="10" id="KW-1185">Reference proteome</keyword>
<dbReference type="InterPro" id="IPR000967">
    <property type="entry name" value="Znf_NFX1"/>
</dbReference>
<dbReference type="SMART" id="SM00438">
    <property type="entry name" value="ZnF_NFX"/>
    <property type="match status" value="9"/>
</dbReference>
<evidence type="ECO:0000256" key="2">
    <source>
        <dbReference type="ARBA" id="ARBA00022723"/>
    </source>
</evidence>
<feature type="domain" description="NF-X1-type" evidence="8">
    <location>
        <begin position="619"/>
        <end position="639"/>
    </location>
</feature>
<dbReference type="GeneID" id="25567877"/>
<evidence type="ECO:0000259" key="8">
    <source>
        <dbReference type="SMART" id="SM00438"/>
    </source>
</evidence>
<reference evidence="9 10" key="1">
    <citation type="submission" date="2010-05" db="EMBL/GenBank/DDBJ databases">
        <title>The Genome Sequence of Thecamonas trahens ATCC 50062.</title>
        <authorList>
            <consortium name="The Broad Institute Genome Sequencing Platform"/>
            <person name="Russ C."/>
            <person name="Cuomo C."/>
            <person name="Shea T."/>
            <person name="Young S.K."/>
            <person name="Zeng Q."/>
            <person name="Koehrsen M."/>
            <person name="Haas B."/>
            <person name="Borodovsky M."/>
            <person name="Guigo R."/>
            <person name="Alvarado L."/>
            <person name="Berlin A."/>
            <person name="Bochicchio J."/>
            <person name="Borenstein D."/>
            <person name="Chapman S."/>
            <person name="Chen Z."/>
            <person name="Freedman E."/>
            <person name="Gellesch M."/>
            <person name="Goldberg J."/>
            <person name="Griggs A."/>
            <person name="Gujja S."/>
            <person name="Heilman E."/>
            <person name="Heiman D."/>
            <person name="Hepburn T."/>
            <person name="Howarth C."/>
            <person name="Jen D."/>
            <person name="Larson L."/>
            <person name="Mehta T."/>
            <person name="Park D."/>
            <person name="Pearson M."/>
            <person name="Roberts A."/>
            <person name="Saif S."/>
            <person name="Shenoy N."/>
            <person name="Sisk P."/>
            <person name="Stolte C."/>
            <person name="Sykes S."/>
            <person name="Thomson T."/>
            <person name="Walk T."/>
            <person name="White J."/>
            <person name="Yandava C."/>
            <person name="Burger G."/>
            <person name="Gray M.W."/>
            <person name="Holland P.W.H."/>
            <person name="King N."/>
            <person name="Lang F.B.F."/>
            <person name="Roger A.J."/>
            <person name="Ruiz-Trillo I."/>
            <person name="Lander E."/>
            <person name="Nusbaum C."/>
        </authorList>
    </citation>
    <scope>NUCLEOTIDE SEQUENCE [LARGE SCALE GENOMIC DNA]</scope>
    <source>
        <strain evidence="9 10">ATCC 50062</strain>
    </source>
</reference>
<dbReference type="InterPro" id="IPR034078">
    <property type="entry name" value="NFX1_fam"/>
</dbReference>
<dbReference type="OrthoDB" id="536399at2759"/>
<keyword evidence="4" id="KW-0863">Zinc-finger</keyword>
<feature type="domain" description="NF-X1-type" evidence="8">
    <location>
        <begin position="516"/>
        <end position="554"/>
    </location>
</feature>
<evidence type="ECO:0000256" key="4">
    <source>
        <dbReference type="ARBA" id="ARBA00022771"/>
    </source>
</evidence>
<keyword evidence="2" id="KW-0479">Metal-binding</keyword>
<evidence type="ECO:0000313" key="10">
    <source>
        <dbReference type="Proteomes" id="UP000054408"/>
    </source>
</evidence>
<dbReference type="OMA" id="ACQPMCS"/>
<feature type="domain" description="NF-X1-type" evidence="8">
    <location>
        <begin position="352"/>
        <end position="373"/>
    </location>
</feature>
<dbReference type="eggNOG" id="KOG1952">
    <property type="taxonomic scope" value="Eukaryota"/>
</dbReference>
<keyword evidence="3" id="KW-0677">Repeat</keyword>
<name>A0A0L0DLA1_THETB</name>
<sequence>MDDVFAGYSGSDVGLERTKQLVEEACGGSQSCLVCLDLLLATDPVWQCGTCYALVHSQCILQWVSSAPRKVKHADDGSDFNVLPLEWACPKCRASYDSVPDKYTCFCGAVENPAHDPWITPHTCGSKCIKELEPACGHACVLQCHPGPCPPCPQMVATSCHCGASKRTRRCNAGPFSCEAVCGKALAGCGHPCERVCHTGPCPPCEAVVADAACVCGREQMLRACATLPWQCEAVCGEELSCGRHACTKVCHSSSEPHSACPGAGVRTCPCGKSRPTSEALACDEAVPTCGDTCGKALECGLHTCFAFCHEGPCPPCDELVSKKCECKATVADMPCSEPFRCSRKCARMRSCGRHVCKAKCCPPSVPCKPCTRTCERMLRCGNHKCGAPCHDGPCFPCPRSVTVSCACGAEQVSCGHECSAPCHHPATIQAWEVHVDTLRAELRRDAAAAAEVDERLLGTLDVPAEYMAQVPVSPACPPCSARVMRGCVGGHVATEVACSAPPVACANECGAELRCGHHTCTQPCHPVAIASDRLDHGMAESRVAPQECPPCTAACEARRRCGHPHVDACHRGECPPCEVYVQAECFCGGRVVVMCGDRESPSTALSCGQACERLRDGCGHLCSRVCHPGECNDVACEGLVVVRCRCGATKASVRCGEVPQAPTCGEECRAVAERAETARKAAVAQVLTERAAERAARATAKAEAKARARAAAKARRTQEKREAEARAAKAAKAEPRVNSAVSSVQRRYQGENPFAGGKKSLGLDKVCNAKVGAVAAAVLGIVIMVWLAATTERK</sequence>